<comment type="cofactor">
    <cofactor evidence="1">
        <name>[2Fe-2S] cluster</name>
        <dbReference type="ChEBI" id="CHEBI:190135"/>
    </cofactor>
    <text evidence="1">Binds 1 [2Fe-2S] cluster per subunit.</text>
</comment>
<dbReference type="PANTHER" id="PTHR43513">
    <property type="entry name" value="DIHYDROOROTATE DEHYDROGENASE B (NAD(+)), ELECTRON TRANSFER SUBUNIT"/>
    <property type="match status" value="1"/>
</dbReference>
<dbReference type="SUPFAM" id="SSF63380">
    <property type="entry name" value="Riboflavin synthase domain-like"/>
    <property type="match status" value="1"/>
</dbReference>
<sequence>MDNLQHIEENGISSSSNSQISTSSNLYLPYLMTVEKVTQEAPGVKTFRLKFQDEEAAEQFSFRAGQFGEYSAFGDGESTFCIASAPTRKGYIECTFREAGKVTSSLARLEEGDTMGFRGPFGNTFPIDQWKGKNLLFIAGGIALPPMRCVIWNALDTRENFKDVSILYGAKSVADLVYKHELKEWEERPDVKLVTTVDPGGETPDWKGEVGFVPSVLEKMNPSSENTVAIVCGPPVMIKFTFPVLEKLGFKPENIYTTLENRMKCGVGKCGRCNVGKLYVCKDGPVFTGAELQALPPEY</sequence>
<keyword evidence="5" id="KW-1185">Reference proteome</keyword>
<dbReference type="CDD" id="cd06221">
    <property type="entry name" value="sulfite_reductase_like"/>
    <property type="match status" value="1"/>
</dbReference>
<accession>A0A170YSC8</accession>
<dbReference type="SUPFAM" id="SSF52343">
    <property type="entry name" value="Ferredoxin reductase-like, C-terminal NADP-linked domain"/>
    <property type="match status" value="1"/>
</dbReference>
<gene>
    <name evidence="4" type="ORF">PJIAN_1614</name>
</gene>
<evidence type="ECO:0000313" key="4">
    <source>
        <dbReference type="EMBL" id="GAT62024.1"/>
    </source>
</evidence>
<dbReference type="InterPro" id="IPR017938">
    <property type="entry name" value="Riboflavin_synthase-like_b-brl"/>
</dbReference>
<dbReference type="Proteomes" id="UP000076586">
    <property type="component" value="Unassembled WGS sequence"/>
</dbReference>
<dbReference type="InterPro" id="IPR017927">
    <property type="entry name" value="FAD-bd_FR_type"/>
</dbReference>
<feature type="binding site" evidence="1">
    <location>
        <position position="265"/>
    </location>
    <ligand>
        <name>[2Fe-2S] cluster</name>
        <dbReference type="ChEBI" id="CHEBI:190135"/>
    </ligand>
</feature>
<dbReference type="Pfam" id="PF10418">
    <property type="entry name" value="DHODB_Fe-S_bind"/>
    <property type="match status" value="1"/>
</dbReference>
<dbReference type="GO" id="GO:0050660">
    <property type="term" value="F:flavin adenine dinucleotide binding"/>
    <property type="evidence" value="ECO:0007669"/>
    <property type="project" value="InterPro"/>
</dbReference>
<dbReference type="GO" id="GO:0006221">
    <property type="term" value="P:pyrimidine nucleotide biosynthetic process"/>
    <property type="evidence" value="ECO:0007669"/>
    <property type="project" value="InterPro"/>
</dbReference>
<dbReference type="InterPro" id="IPR001433">
    <property type="entry name" value="OxRdtase_FAD/NAD-bd"/>
</dbReference>
<feature type="domain" description="FAD-binding FR-type" evidence="3">
    <location>
        <begin position="27"/>
        <end position="127"/>
    </location>
</feature>
<dbReference type="InterPro" id="IPR050353">
    <property type="entry name" value="PyrK_electron_transfer"/>
</dbReference>
<dbReference type="PRINTS" id="PR00406">
    <property type="entry name" value="CYTB5RDTASE"/>
</dbReference>
<keyword evidence="1" id="KW-0408">Iron</keyword>
<dbReference type="InterPro" id="IPR008333">
    <property type="entry name" value="Cbr1-like_FAD-bd_dom"/>
</dbReference>
<evidence type="ECO:0000256" key="2">
    <source>
        <dbReference type="SAM" id="MobiDB-lite"/>
    </source>
</evidence>
<feature type="binding site" evidence="1">
    <location>
        <position position="270"/>
    </location>
    <ligand>
        <name>[2Fe-2S] cluster</name>
        <dbReference type="ChEBI" id="CHEBI:190135"/>
    </ligand>
</feature>
<protein>
    <submittedName>
        <fullName evidence="4">NAD(P)H-flavin reductase</fullName>
    </submittedName>
</protein>
<dbReference type="PROSITE" id="PS51384">
    <property type="entry name" value="FAD_FR"/>
    <property type="match status" value="1"/>
</dbReference>
<evidence type="ECO:0000256" key="1">
    <source>
        <dbReference type="PIRSR" id="PIRSR006816-2"/>
    </source>
</evidence>
<dbReference type="GO" id="GO:0051537">
    <property type="term" value="F:2 iron, 2 sulfur cluster binding"/>
    <property type="evidence" value="ECO:0007669"/>
    <property type="project" value="UniProtKB-KW"/>
</dbReference>
<keyword evidence="1" id="KW-0411">Iron-sulfur</keyword>
<evidence type="ECO:0000259" key="3">
    <source>
        <dbReference type="PROSITE" id="PS51384"/>
    </source>
</evidence>
<dbReference type="PANTHER" id="PTHR43513:SF1">
    <property type="entry name" value="ANAEROBIC SULFITE REDUCTASE SUBUNIT B"/>
    <property type="match status" value="1"/>
</dbReference>
<name>A0A170YSC8_9BACT</name>
<dbReference type="Gene3D" id="2.40.30.10">
    <property type="entry name" value="Translation factors"/>
    <property type="match status" value="1"/>
</dbReference>
<dbReference type="PIRSF" id="PIRSF006816">
    <property type="entry name" value="Cyc3_hyd_g"/>
    <property type="match status" value="1"/>
</dbReference>
<dbReference type="InterPro" id="IPR019480">
    <property type="entry name" value="Dihydroorotate_DH_Fe-S-bd"/>
</dbReference>
<dbReference type="OrthoDB" id="9789468at2"/>
<dbReference type="Pfam" id="PF00970">
    <property type="entry name" value="FAD_binding_6"/>
    <property type="match status" value="1"/>
</dbReference>
<keyword evidence="1" id="KW-0479">Metal-binding</keyword>
<dbReference type="InterPro" id="IPR012165">
    <property type="entry name" value="Cyt_c3_hydrogenase_gsu"/>
</dbReference>
<reference evidence="5" key="2">
    <citation type="journal article" date="2017" name="Genome Announc.">
        <title>Draft genome sequence of Paludibacter jiangxiensis NM7(T), a propionate-producing fermentative bacterium.</title>
        <authorList>
            <person name="Qiu Y.-L."/>
            <person name="Tourlousse D.M."/>
            <person name="Matsuura N."/>
            <person name="Ohashi A."/>
            <person name="Sekiguchi Y."/>
        </authorList>
    </citation>
    <scope>NUCLEOTIDE SEQUENCE [LARGE SCALE GENOMIC DNA]</scope>
    <source>
        <strain evidence="5">NM7</strain>
    </source>
</reference>
<keyword evidence="1" id="KW-0001">2Fe-2S</keyword>
<dbReference type="EMBL" id="BDCR01000001">
    <property type="protein sequence ID" value="GAT62024.1"/>
    <property type="molecule type" value="Genomic_DNA"/>
</dbReference>
<comment type="caution">
    <text evidence="4">The sequence shown here is derived from an EMBL/GenBank/DDBJ whole genome shotgun (WGS) entry which is preliminary data.</text>
</comment>
<dbReference type="GO" id="GO:0016491">
    <property type="term" value="F:oxidoreductase activity"/>
    <property type="evidence" value="ECO:0007669"/>
    <property type="project" value="InterPro"/>
</dbReference>
<dbReference type="STRING" id="681398.PJIAN_1614"/>
<dbReference type="GO" id="GO:0046872">
    <property type="term" value="F:metal ion binding"/>
    <property type="evidence" value="ECO:0007669"/>
    <property type="project" value="UniProtKB-KW"/>
</dbReference>
<dbReference type="Pfam" id="PF00175">
    <property type="entry name" value="NAD_binding_1"/>
    <property type="match status" value="1"/>
</dbReference>
<proteinExistence type="predicted"/>
<feature type="region of interest" description="Disordered" evidence="2">
    <location>
        <begin position="1"/>
        <end position="20"/>
    </location>
</feature>
<dbReference type="Gene3D" id="3.40.50.80">
    <property type="entry name" value="Nucleotide-binding domain of ferredoxin-NADP reductase (FNR) module"/>
    <property type="match status" value="1"/>
</dbReference>
<dbReference type="InterPro" id="IPR039261">
    <property type="entry name" value="FNR_nucleotide-bd"/>
</dbReference>
<reference evidence="5" key="1">
    <citation type="submission" date="2016-04" db="EMBL/GenBank/DDBJ databases">
        <title>Draft genome sequence of Paludibacter jiangxiensis strain NM7.</title>
        <authorList>
            <person name="Qiu Y."/>
            <person name="Matsuura N."/>
            <person name="Ohashi A."/>
            <person name="Tourlousse M.D."/>
            <person name="Sekiguchi Y."/>
        </authorList>
    </citation>
    <scope>NUCLEOTIDE SEQUENCE [LARGE SCALE GENOMIC DNA]</scope>
    <source>
        <strain evidence="5">NM7</strain>
    </source>
</reference>
<feature type="binding site" evidence="1">
    <location>
        <position position="273"/>
    </location>
    <ligand>
        <name>[2Fe-2S] cluster</name>
        <dbReference type="ChEBI" id="CHEBI:190135"/>
    </ligand>
</feature>
<feature type="binding site" evidence="1">
    <location>
        <position position="281"/>
    </location>
    <ligand>
        <name>[2Fe-2S] cluster</name>
        <dbReference type="ChEBI" id="CHEBI:190135"/>
    </ligand>
</feature>
<organism evidence="4 5">
    <name type="scientific">Paludibacter jiangxiensis</name>
    <dbReference type="NCBI Taxonomy" id="681398"/>
    <lineage>
        <taxon>Bacteria</taxon>
        <taxon>Pseudomonadati</taxon>
        <taxon>Bacteroidota</taxon>
        <taxon>Bacteroidia</taxon>
        <taxon>Bacteroidales</taxon>
        <taxon>Paludibacteraceae</taxon>
        <taxon>Paludibacter</taxon>
    </lineage>
</organism>
<dbReference type="AlphaFoldDB" id="A0A170YSC8"/>
<evidence type="ECO:0000313" key="5">
    <source>
        <dbReference type="Proteomes" id="UP000076586"/>
    </source>
</evidence>